<dbReference type="KEGG" id="csal:NBC122_02884"/>
<evidence type="ECO:0000313" key="2">
    <source>
        <dbReference type="Proteomes" id="UP000294419"/>
    </source>
</evidence>
<organism evidence="1 2">
    <name type="scientific">Chryseobacterium salivictor</name>
    <dbReference type="NCBI Taxonomy" id="2547600"/>
    <lineage>
        <taxon>Bacteria</taxon>
        <taxon>Pseudomonadati</taxon>
        <taxon>Bacteroidota</taxon>
        <taxon>Flavobacteriia</taxon>
        <taxon>Flavobacteriales</taxon>
        <taxon>Weeksellaceae</taxon>
        <taxon>Chryseobacterium group</taxon>
        <taxon>Chryseobacterium</taxon>
    </lineage>
</organism>
<dbReference type="EMBL" id="CP037954">
    <property type="protein sequence ID" value="QBO59684.1"/>
    <property type="molecule type" value="Genomic_DNA"/>
</dbReference>
<gene>
    <name evidence="1" type="ORF">NBC122_02884</name>
</gene>
<dbReference type="AlphaFoldDB" id="A0A4V1ALG5"/>
<sequence>MKLKVLLVSRNAWDNKAGNTYSNFFQEFKPGQLAQVYCRDELPDNELCENYFCISENKLIKSLFSKQNVGAVLKKNEAAENIELQKAAESGNKLYGFFRNHRFTLLLWLRELIWLSENWKSEELDKFIREFNPDVIYTDAHDTFYTYRVLHYVRKVANAPYVMFHADDHLTYRKFSLSPLFWINRFMLRQYVKKAIKQAAINYCIIDEQRTIYNRIVPNAYKILNKCADFSGDYKEEEIHKPVKMIYAGNLHLGRWKTLQKLAEAIKVINKDSSKIHLDIYTGKSVTEAKLNKIKIDSAITLHDFIPYEQLIEIQKKSDILLHVESFDLKEKLLTFLSFSTKIVDFFEMGKCILAIGWKESAPIKYLLEKDAAVIVSEYDDILNKLNSFVENPEIIREYSRKSYNCGKAFHSKEKMLGMFKNDLIKIAETKPDEN</sequence>
<accession>A0A4V1ALG5</accession>
<dbReference type="SUPFAM" id="SSF53756">
    <property type="entry name" value="UDP-Glycosyltransferase/glycogen phosphorylase"/>
    <property type="match status" value="1"/>
</dbReference>
<dbReference type="Gene3D" id="3.40.50.2000">
    <property type="entry name" value="Glycogen Phosphorylase B"/>
    <property type="match status" value="1"/>
</dbReference>
<proteinExistence type="predicted"/>
<protein>
    <submittedName>
        <fullName evidence="1">Uncharacterized protein</fullName>
    </submittedName>
</protein>
<keyword evidence="2" id="KW-1185">Reference proteome</keyword>
<reference evidence="1 2" key="1">
    <citation type="submission" date="2019-03" db="EMBL/GenBank/DDBJ databases">
        <authorList>
            <person name="Kim H."/>
            <person name="Yu S.-M."/>
        </authorList>
    </citation>
    <scope>NUCLEOTIDE SEQUENCE [LARGE SCALE GENOMIC DNA]</scope>
    <source>
        <strain evidence="1 2">NBC122</strain>
    </source>
</reference>
<dbReference type="OrthoDB" id="1100717at2"/>
<name>A0A4V1ALG5_9FLAO</name>
<evidence type="ECO:0000313" key="1">
    <source>
        <dbReference type="EMBL" id="QBO59684.1"/>
    </source>
</evidence>
<dbReference type="RefSeq" id="WP_133440992.1">
    <property type="nucleotide sequence ID" value="NZ_CP037954.1"/>
</dbReference>
<dbReference type="Proteomes" id="UP000294419">
    <property type="component" value="Chromosome"/>
</dbReference>